<proteinExistence type="predicted"/>
<reference evidence="1" key="3">
    <citation type="submission" date="2025-09" db="UniProtKB">
        <authorList>
            <consortium name="Ensembl"/>
        </authorList>
    </citation>
    <scope>IDENTIFICATION</scope>
</reference>
<dbReference type="AlphaFoldDB" id="A0A8D2F222"/>
<keyword evidence="2" id="KW-1185">Reference proteome</keyword>
<reference evidence="1" key="2">
    <citation type="submission" date="2025-08" db="UniProtKB">
        <authorList>
            <consortium name="Ensembl"/>
        </authorList>
    </citation>
    <scope>IDENTIFICATION</scope>
</reference>
<reference evidence="1" key="1">
    <citation type="submission" date="2018-05" db="EMBL/GenBank/DDBJ databases">
        <title>Whole genome of Theropithecus gelada.</title>
        <authorList>
            <person name="Chiou K.L."/>
            <person name="Snyder-Mackler N."/>
        </authorList>
    </citation>
    <scope>NUCLEOTIDE SEQUENCE [LARGE SCALE GENOMIC DNA]</scope>
</reference>
<organism evidence="1 2">
    <name type="scientific">Theropithecus gelada</name>
    <name type="common">Gelada baboon</name>
    <dbReference type="NCBI Taxonomy" id="9565"/>
    <lineage>
        <taxon>Eukaryota</taxon>
        <taxon>Metazoa</taxon>
        <taxon>Chordata</taxon>
        <taxon>Craniata</taxon>
        <taxon>Vertebrata</taxon>
        <taxon>Euteleostomi</taxon>
        <taxon>Mammalia</taxon>
        <taxon>Eutheria</taxon>
        <taxon>Euarchontoglires</taxon>
        <taxon>Primates</taxon>
        <taxon>Haplorrhini</taxon>
        <taxon>Catarrhini</taxon>
        <taxon>Cercopithecidae</taxon>
        <taxon>Cercopithecinae</taxon>
        <taxon>Theropithecus</taxon>
    </lineage>
</organism>
<evidence type="ECO:0000313" key="1">
    <source>
        <dbReference type="Ensembl" id="ENSTGEP00000014557.1"/>
    </source>
</evidence>
<evidence type="ECO:0000313" key="2">
    <source>
        <dbReference type="Proteomes" id="UP000694411"/>
    </source>
</evidence>
<dbReference type="Proteomes" id="UP000694411">
    <property type="component" value="Chromosome 1"/>
</dbReference>
<protein>
    <submittedName>
        <fullName evidence="1">Uncharacterized protein</fullName>
    </submittedName>
</protein>
<dbReference type="Ensembl" id="ENSTGET00000017447.1">
    <property type="protein sequence ID" value="ENSTGEP00000014557.1"/>
    <property type="gene ID" value="ENSTGEG00000011824.1"/>
</dbReference>
<sequence>MVNHELVTNWILDLRKKLQRQRKLSKFCPGQTEGWRCHLLRRENGRCHRLQGKVGDQLRAPEPSWKEFPMQPVSVSASESFMILGVPESGSFMMQRVSPSHPGPLPAPGSSWQPGARLRPWRPATVSPLAASSQRRISIPRCVACRLFFLRKQGSNGHVRRLQEQRATLTKPKSCQSTGKLSLQTEERRESTFVYLPGGLVARIWRFHRCDPGLLPGQGIVLHWPASRGNLPLLHCQSACSKGQMQNSLRSKGHTRAK</sequence>
<name>A0A8D2F222_THEGE</name>
<accession>A0A8D2F222</accession>